<dbReference type="STRING" id="1263868.RESH_03792"/>
<accession>M5SHA2</accession>
<evidence type="ECO:0000313" key="2">
    <source>
        <dbReference type="EMBL" id="EMI25579.1"/>
    </source>
</evidence>
<name>M5SHA2_9BACT</name>
<proteinExistence type="predicted"/>
<evidence type="ECO:0000256" key="1">
    <source>
        <dbReference type="SAM" id="MobiDB-lite"/>
    </source>
</evidence>
<comment type="caution">
    <text evidence="2">The sequence shown here is derived from an EMBL/GenBank/DDBJ whole genome shotgun (WGS) entry which is preliminary data.</text>
</comment>
<feature type="region of interest" description="Disordered" evidence="1">
    <location>
        <begin position="169"/>
        <end position="191"/>
    </location>
</feature>
<dbReference type="EMBL" id="ANOF01000123">
    <property type="protein sequence ID" value="EMI25579.1"/>
    <property type="molecule type" value="Genomic_DNA"/>
</dbReference>
<dbReference type="OrthoDB" id="9066681at2"/>
<reference evidence="2 3" key="1">
    <citation type="journal article" date="2013" name="Mar. Genomics">
        <title>Expression of sulfatases in Rhodopirellula baltica and the diversity of sulfatases in the genus Rhodopirellula.</title>
        <authorList>
            <person name="Wegner C.E."/>
            <person name="Richter-Heitmann T."/>
            <person name="Klindworth A."/>
            <person name="Klockow C."/>
            <person name="Richter M."/>
            <person name="Achstetter T."/>
            <person name="Glockner F.O."/>
            <person name="Harder J."/>
        </authorList>
    </citation>
    <scope>NUCLEOTIDE SEQUENCE [LARGE SCALE GENOMIC DNA]</scope>
    <source>
        <strain evidence="2 3">SH398</strain>
    </source>
</reference>
<gene>
    <name evidence="2" type="ORF">RESH_03792</name>
</gene>
<organism evidence="2 3">
    <name type="scientific">Rhodopirellula europaea SH398</name>
    <dbReference type="NCBI Taxonomy" id="1263868"/>
    <lineage>
        <taxon>Bacteria</taxon>
        <taxon>Pseudomonadati</taxon>
        <taxon>Planctomycetota</taxon>
        <taxon>Planctomycetia</taxon>
        <taxon>Pirellulales</taxon>
        <taxon>Pirellulaceae</taxon>
        <taxon>Rhodopirellula</taxon>
    </lineage>
</organism>
<dbReference type="AlphaFoldDB" id="M5SHA2"/>
<dbReference type="RefSeq" id="WP_008668622.1">
    <property type="nucleotide sequence ID" value="NZ_ANOF01000123.1"/>
</dbReference>
<evidence type="ECO:0000313" key="3">
    <source>
        <dbReference type="Proteomes" id="UP000011996"/>
    </source>
</evidence>
<dbReference type="Proteomes" id="UP000011996">
    <property type="component" value="Unassembled WGS sequence"/>
</dbReference>
<protein>
    <submittedName>
        <fullName evidence="2">Uncharacterized protein</fullName>
    </submittedName>
</protein>
<sequence length="241" mass="27874">MSEYQWIEFLAIESPLDSDAIEFMQAQSSRAEVDRWRFTNEYNFGSFRGDWREMLRRGYDLHVHYSNFGNRSLCMRFPDGFEFSEQVDDYTDGEQIWWEGDETGTGGLLVIEPEGDAGTFEPIWEAESLASDFVALWHMILRGDMRPLYLAYLGLCCWDIVDRNGENGESEAYSGDEEPPVPPGLKQSHPSLDRLGNTLKSTVFCWRLRRKDQRKCKTHRLARSTSTNGLSLAASRSWVKR</sequence>
<dbReference type="PATRIC" id="fig|1263868.3.peg.4087"/>